<comment type="caution">
    <text evidence="4">The sequence shown here is derived from an EMBL/GenBank/DDBJ whole genome shotgun (WGS) entry which is preliminary data.</text>
</comment>
<dbReference type="GO" id="GO:1904680">
    <property type="term" value="F:peptide transmembrane transporter activity"/>
    <property type="evidence" value="ECO:0007669"/>
    <property type="project" value="TreeGrafter"/>
</dbReference>
<evidence type="ECO:0000313" key="5">
    <source>
        <dbReference type="Proteomes" id="UP000294692"/>
    </source>
</evidence>
<dbReference type="Gene3D" id="3.40.190.10">
    <property type="entry name" value="Periplasmic binding protein-like II"/>
    <property type="match status" value="1"/>
</dbReference>
<dbReference type="PANTHER" id="PTHR30290">
    <property type="entry name" value="PERIPLASMIC BINDING COMPONENT OF ABC TRANSPORTER"/>
    <property type="match status" value="1"/>
</dbReference>
<organism evidence="4 5">
    <name type="scientific">Paracandidimonas soli</name>
    <dbReference type="NCBI Taxonomy" id="1917182"/>
    <lineage>
        <taxon>Bacteria</taxon>
        <taxon>Pseudomonadati</taxon>
        <taxon>Pseudomonadota</taxon>
        <taxon>Betaproteobacteria</taxon>
        <taxon>Burkholderiales</taxon>
        <taxon>Alcaligenaceae</taxon>
        <taxon>Paracandidimonas</taxon>
    </lineage>
</organism>
<feature type="domain" description="Solute-binding protein family 5" evidence="3">
    <location>
        <begin position="86"/>
        <end position="414"/>
    </location>
</feature>
<keyword evidence="5" id="KW-1185">Reference proteome</keyword>
<evidence type="ECO:0000256" key="2">
    <source>
        <dbReference type="ARBA" id="ARBA00022729"/>
    </source>
</evidence>
<name>A0A4R3V929_9BURK</name>
<dbReference type="Gene3D" id="3.10.105.10">
    <property type="entry name" value="Dipeptide-binding Protein, Domain 3"/>
    <property type="match status" value="1"/>
</dbReference>
<protein>
    <submittedName>
        <fullName evidence="4">Peptide/nickel transport system substrate-binding protein</fullName>
    </submittedName>
</protein>
<dbReference type="PIRSF" id="PIRSF002741">
    <property type="entry name" value="MppA"/>
    <property type="match status" value="1"/>
</dbReference>
<gene>
    <name evidence="4" type="ORF">EV686_10451</name>
</gene>
<dbReference type="PANTHER" id="PTHR30290:SF38">
    <property type="entry name" value="D,D-DIPEPTIDE-BINDING PERIPLASMIC PROTEIN DDPA-RELATED"/>
    <property type="match status" value="1"/>
</dbReference>
<dbReference type="GO" id="GO:0043190">
    <property type="term" value="C:ATP-binding cassette (ABC) transporter complex"/>
    <property type="evidence" value="ECO:0007669"/>
    <property type="project" value="InterPro"/>
</dbReference>
<dbReference type="RefSeq" id="WP_132476211.1">
    <property type="nucleotide sequence ID" value="NZ_SMBX01000004.1"/>
</dbReference>
<dbReference type="GO" id="GO:0015833">
    <property type="term" value="P:peptide transport"/>
    <property type="evidence" value="ECO:0007669"/>
    <property type="project" value="TreeGrafter"/>
</dbReference>
<dbReference type="GO" id="GO:0030288">
    <property type="term" value="C:outer membrane-bounded periplasmic space"/>
    <property type="evidence" value="ECO:0007669"/>
    <property type="project" value="UniProtKB-ARBA"/>
</dbReference>
<evidence type="ECO:0000256" key="1">
    <source>
        <dbReference type="ARBA" id="ARBA00005695"/>
    </source>
</evidence>
<dbReference type="SUPFAM" id="SSF53850">
    <property type="entry name" value="Periplasmic binding protein-like II"/>
    <property type="match status" value="1"/>
</dbReference>
<keyword evidence="2" id="KW-0732">Signal</keyword>
<comment type="similarity">
    <text evidence="1">Belongs to the bacterial solute-binding protein 5 family.</text>
</comment>
<dbReference type="AlphaFoldDB" id="A0A4R3V929"/>
<proteinExistence type="inferred from homology"/>
<dbReference type="InterPro" id="IPR039424">
    <property type="entry name" value="SBP_5"/>
</dbReference>
<dbReference type="OrthoDB" id="9801799at2"/>
<dbReference type="EMBL" id="SMBX01000004">
    <property type="protein sequence ID" value="TCU98954.1"/>
    <property type="molecule type" value="Genomic_DNA"/>
</dbReference>
<dbReference type="Proteomes" id="UP000294692">
    <property type="component" value="Unassembled WGS sequence"/>
</dbReference>
<accession>A0A4R3V929</accession>
<dbReference type="Pfam" id="PF00496">
    <property type="entry name" value="SBP_bac_5"/>
    <property type="match status" value="1"/>
</dbReference>
<reference evidence="4 5" key="1">
    <citation type="submission" date="2019-03" db="EMBL/GenBank/DDBJ databases">
        <title>Genomic Encyclopedia of Type Strains, Phase IV (KMG-IV): sequencing the most valuable type-strain genomes for metagenomic binning, comparative biology and taxonomic classification.</title>
        <authorList>
            <person name="Goeker M."/>
        </authorList>
    </citation>
    <scope>NUCLEOTIDE SEQUENCE [LARGE SCALE GENOMIC DNA]</scope>
    <source>
        <strain evidence="4 5">DSM 100048</strain>
    </source>
</reference>
<sequence>MVNVTSPISLERRRCLQQLGAAGLLALGHWGNLATASNIQRNAVSFNISQEPVSLDPTTNAASAAGQVTLYNILESLVKIDESGALHPLLATAWNNQDNNPQHYLFELRQGVYFHDGAPFDASCVIFSFERARAAGTQNKAHRVFENIAHMQAEGPYRLRLTLRDPDPHFLFRLGEATAVILHPDTAGQAATHPIGTGPYEFVHWQKGNSIALRKAGTYRAPQDIAIVNASFHFIHDLPTQIRALETGEVDVFINFITQDLHRFHSNPRYQMLLGTTSGKGLLALNHRHPLLGDARVRKALTHAIDRQAFISQVLQGKGTVIGSHFAPSDPGFLNLANLYAYNPERARELLHEAGVRQPVELRLSTLPVPYAREGAPFIAHYLEQIGVRVKIETVSWAHWMQHTFKGDFDMSLITHVEPLDHMIYADPDYYFGYDSPAFRDLATRHATSRVPRERQLLYAQLQRYLTDDAVNVWLFSSQISTVARKGLQGLWMNYPIYTHDISALRWA</sequence>
<evidence type="ECO:0000313" key="4">
    <source>
        <dbReference type="EMBL" id="TCU98954.1"/>
    </source>
</evidence>
<evidence type="ECO:0000259" key="3">
    <source>
        <dbReference type="Pfam" id="PF00496"/>
    </source>
</evidence>
<dbReference type="InterPro" id="IPR030678">
    <property type="entry name" value="Peptide/Ni-bd"/>
</dbReference>
<dbReference type="InterPro" id="IPR000914">
    <property type="entry name" value="SBP_5_dom"/>
</dbReference>